<gene>
    <name evidence="3" type="ORF">SAMN02745121_08597</name>
</gene>
<dbReference type="PANTHER" id="PTHR34977:SF1">
    <property type="entry name" value="UPF0337 PROTEIN YJBJ"/>
    <property type="match status" value="1"/>
</dbReference>
<dbReference type="OrthoDB" id="9796058at2"/>
<dbReference type="RefSeq" id="WP_096325599.1">
    <property type="nucleotide sequence ID" value="NZ_FOMX01000062.1"/>
</dbReference>
<dbReference type="Pfam" id="PF05532">
    <property type="entry name" value="CsbD"/>
    <property type="match status" value="1"/>
</dbReference>
<name>A0A1I2IC03_9BACT</name>
<dbReference type="InterPro" id="IPR050423">
    <property type="entry name" value="UPF0337_stress_rsp"/>
</dbReference>
<organism evidence="3 4">
    <name type="scientific">Nannocystis exedens</name>
    <dbReference type="NCBI Taxonomy" id="54"/>
    <lineage>
        <taxon>Bacteria</taxon>
        <taxon>Pseudomonadati</taxon>
        <taxon>Myxococcota</taxon>
        <taxon>Polyangia</taxon>
        <taxon>Nannocystales</taxon>
        <taxon>Nannocystaceae</taxon>
        <taxon>Nannocystis</taxon>
    </lineage>
</organism>
<dbReference type="Gene3D" id="1.10.1470.10">
    <property type="entry name" value="YjbJ"/>
    <property type="match status" value="1"/>
</dbReference>
<protein>
    <submittedName>
        <fullName evidence="3">Uncharacterized conserved protein YjbJ, UPF0337 family</fullName>
    </submittedName>
</protein>
<evidence type="ECO:0000259" key="2">
    <source>
        <dbReference type="Pfam" id="PF05532"/>
    </source>
</evidence>
<dbReference type="PANTHER" id="PTHR34977">
    <property type="entry name" value="UPF0337 PROTEIN YJBJ"/>
    <property type="match status" value="1"/>
</dbReference>
<dbReference type="InterPro" id="IPR008462">
    <property type="entry name" value="CsbD"/>
</dbReference>
<proteinExistence type="inferred from homology"/>
<dbReference type="InterPro" id="IPR036629">
    <property type="entry name" value="YjbJ_sf"/>
</dbReference>
<comment type="similarity">
    <text evidence="1">Belongs to the UPF0337 (CsbD) family.</text>
</comment>
<keyword evidence="4" id="KW-1185">Reference proteome</keyword>
<dbReference type="PIRSF" id="PIRSF039008">
    <property type="entry name" value="YjbJ"/>
    <property type="match status" value="1"/>
</dbReference>
<evidence type="ECO:0000256" key="1">
    <source>
        <dbReference type="ARBA" id="ARBA00009129"/>
    </source>
</evidence>
<accession>A0A1I2IC03</accession>
<dbReference type="SUPFAM" id="SSF69047">
    <property type="entry name" value="Hypothetical protein YjbJ"/>
    <property type="match status" value="1"/>
</dbReference>
<dbReference type="STRING" id="54.SAMN02745121_08597"/>
<dbReference type="InterPro" id="IPR026042">
    <property type="entry name" value="YjbJ"/>
</dbReference>
<sequence length="68" mass="7900">MNRDQIQGKWEQLKGKAKQFWGDLTDDDFLKAEGNADKLCGIIQERSGERREEIERKLGYKADNNSNL</sequence>
<dbReference type="EMBL" id="FOMX01000062">
    <property type="protein sequence ID" value="SFF39862.1"/>
    <property type="molecule type" value="Genomic_DNA"/>
</dbReference>
<evidence type="ECO:0000313" key="3">
    <source>
        <dbReference type="EMBL" id="SFF39862.1"/>
    </source>
</evidence>
<evidence type="ECO:0000313" key="4">
    <source>
        <dbReference type="Proteomes" id="UP000199400"/>
    </source>
</evidence>
<dbReference type="Proteomes" id="UP000199400">
    <property type="component" value="Unassembled WGS sequence"/>
</dbReference>
<feature type="domain" description="CsbD-like" evidence="2">
    <location>
        <begin position="4"/>
        <end position="55"/>
    </location>
</feature>
<reference evidence="4" key="1">
    <citation type="submission" date="2016-10" db="EMBL/GenBank/DDBJ databases">
        <authorList>
            <person name="Varghese N."/>
            <person name="Submissions S."/>
        </authorList>
    </citation>
    <scope>NUCLEOTIDE SEQUENCE [LARGE SCALE GENOMIC DNA]</scope>
    <source>
        <strain evidence="4">ATCC 25963</strain>
    </source>
</reference>
<dbReference type="AlphaFoldDB" id="A0A1I2IC03"/>